<evidence type="ECO:0000256" key="3">
    <source>
        <dbReference type="ARBA" id="ARBA00022989"/>
    </source>
</evidence>
<dbReference type="GO" id="GO:0005506">
    <property type="term" value="F:iron ion binding"/>
    <property type="evidence" value="ECO:0007669"/>
    <property type="project" value="InterPro"/>
</dbReference>
<comment type="subcellular location">
    <subcellularLocation>
        <location evidence="1">Membrane</location>
    </subcellularLocation>
</comment>
<dbReference type="EMBL" id="CP119879">
    <property type="protein sequence ID" value="WFD35798.1"/>
    <property type="molecule type" value="Genomic_DNA"/>
</dbReference>
<dbReference type="Proteomes" id="UP001219933">
    <property type="component" value="Chromosome 3"/>
</dbReference>
<evidence type="ECO:0000256" key="1">
    <source>
        <dbReference type="ARBA" id="ARBA00004370"/>
    </source>
</evidence>
<proteinExistence type="predicted"/>
<protein>
    <recommendedName>
        <fullName evidence="6">Fatty acid hydroxylase domain-containing protein</fullName>
    </recommendedName>
</protein>
<dbReference type="AlphaFoldDB" id="A0AAF0F048"/>
<feature type="transmembrane region" description="Helical" evidence="5">
    <location>
        <begin position="84"/>
        <end position="102"/>
    </location>
</feature>
<accession>A0AAF0F048</accession>
<evidence type="ECO:0000256" key="2">
    <source>
        <dbReference type="ARBA" id="ARBA00022692"/>
    </source>
</evidence>
<keyword evidence="3 5" id="KW-1133">Transmembrane helix</keyword>
<evidence type="ECO:0000256" key="4">
    <source>
        <dbReference type="ARBA" id="ARBA00023136"/>
    </source>
</evidence>
<organism evidence="7 8">
    <name type="scientific">Malassezia cuniculi</name>
    <dbReference type="NCBI Taxonomy" id="948313"/>
    <lineage>
        <taxon>Eukaryota</taxon>
        <taxon>Fungi</taxon>
        <taxon>Dikarya</taxon>
        <taxon>Basidiomycota</taxon>
        <taxon>Ustilaginomycotina</taxon>
        <taxon>Malasseziomycetes</taxon>
        <taxon>Malasseziales</taxon>
        <taxon>Malasseziaceae</taxon>
        <taxon>Malassezia</taxon>
    </lineage>
</organism>
<dbReference type="GO" id="GO:0016491">
    <property type="term" value="F:oxidoreductase activity"/>
    <property type="evidence" value="ECO:0007669"/>
    <property type="project" value="InterPro"/>
</dbReference>
<keyword evidence="2 5" id="KW-0812">Transmembrane</keyword>
<dbReference type="GO" id="GO:0008610">
    <property type="term" value="P:lipid biosynthetic process"/>
    <property type="evidence" value="ECO:0007669"/>
    <property type="project" value="InterPro"/>
</dbReference>
<evidence type="ECO:0000256" key="5">
    <source>
        <dbReference type="SAM" id="Phobius"/>
    </source>
</evidence>
<evidence type="ECO:0000259" key="6">
    <source>
        <dbReference type="Pfam" id="PF04116"/>
    </source>
</evidence>
<evidence type="ECO:0000313" key="7">
    <source>
        <dbReference type="EMBL" id="WFD35798.1"/>
    </source>
</evidence>
<feature type="transmembrane region" description="Helical" evidence="5">
    <location>
        <begin position="166"/>
        <end position="186"/>
    </location>
</feature>
<keyword evidence="8" id="KW-1185">Reference proteome</keyword>
<dbReference type="GO" id="GO:0016020">
    <property type="term" value="C:membrane"/>
    <property type="evidence" value="ECO:0007669"/>
    <property type="project" value="UniProtKB-SubCell"/>
</dbReference>
<feature type="transmembrane region" description="Helical" evidence="5">
    <location>
        <begin position="231"/>
        <end position="254"/>
    </location>
</feature>
<evidence type="ECO:0000313" key="8">
    <source>
        <dbReference type="Proteomes" id="UP001219933"/>
    </source>
</evidence>
<name>A0AAF0F048_9BASI</name>
<sequence length="343" mass="40348">MTSKVNPRAFADEWRYKDASELNFAEKLMKKRNLIPKSSRYVNYPQHKGKVPAYYEHYQYLHVLHFAVAIPLIRWSFTKLTGWNIHPIAMHFLFIAVLYNLFGSVGDHLNKLALKFGYLDGKAPRDTLPRELVPMMFKEMIIGLNLRAGMLVLLAYDRNAPIQLSWWLPVQLAVMSITADFIYYWAHRATHEVGSLWYLHRRHHTTKHPNFLFLSFADEPQEIFDAIAAPAIMYMLYPVSFDTFSIWLVLMLYIESMGHSGLRMYYPAIIASPFLRPFKLELIVEDHDLHHREGWQKSFNYAKQSLLWDTLFGTTRPRIETGHENVEWDLNHYQWLAKHGTSS</sequence>
<dbReference type="InterPro" id="IPR006694">
    <property type="entry name" value="Fatty_acid_hydroxylase"/>
</dbReference>
<dbReference type="Pfam" id="PF04116">
    <property type="entry name" value="FA_hydroxylase"/>
    <property type="match status" value="1"/>
</dbReference>
<gene>
    <name evidence="7" type="ORF">MCUN1_002663</name>
</gene>
<dbReference type="PANTHER" id="PTHR11863">
    <property type="entry name" value="STEROL DESATURASE"/>
    <property type="match status" value="1"/>
</dbReference>
<keyword evidence="4 5" id="KW-0472">Membrane</keyword>
<feature type="transmembrane region" description="Helical" evidence="5">
    <location>
        <begin position="58"/>
        <end position="77"/>
    </location>
</feature>
<reference evidence="7" key="1">
    <citation type="submission" date="2023-03" db="EMBL/GenBank/DDBJ databases">
        <title>Mating type loci evolution in Malassezia.</title>
        <authorList>
            <person name="Coelho M.A."/>
        </authorList>
    </citation>
    <scope>NUCLEOTIDE SEQUENCE</scope>
    <source>
        <strain evidence="7">CBS 11721</strain>
    </source>
</reference>
<dbReference type="InterPro" id="IPR050307">
    <property type="entry name" value="Sterol_Desaturase_Related"/>
</dbReference>
<feature type="domain" description="Fatty acid hydroxylase" evidence="6">
    <location>
        <begin position="173"/>
        <end position="314"/>
    </location>
</feature>